<keyword evidence="1" id="KW-1133">Transmembrane helix</keyword>
<feature type="transmembrane region" description="Helical" evidence="1">
    <location>
        <begin position="21"/>
        <end position="40"/>
    </location>
</feature>
<evidence type="ECO:0000313" key="3">
    <source>
        <dbReference type="Proteomes" id="UP001469365"/>
    </source>
</evidence>
<organism evidence="2 3">
    <name type="scientific">Paenibacillus filicis</name>
    <dbReference type="NCBI Taxonomy" id="669464"/>
    <lineage>
        <taxon>Bacteria</taxon>
        <taxon>Bacillati</taxon>
        <taxon>Bacillota</taxon>
        <taxon>Bacilli</taxon>
        <taxon>Bacillales</taxon>
        <taxon>Paenibacillaceae</taxon>
        <taxon>Paenibacillus</taxon>
    </lineage>
</organism>
<reference evidence="2 3" key="1">
    <citation type="submission" date="2024-04" db="EMBL/GenBank/DDBJ databases">
        <title>draft genome sequnece of Paenibacillus filicis.</title>
        <authorList>
            <person name="Kim D.-U."/>
        </authorList>
    </citation>
    <scope>NUCLEOTIDE SEQUENCE [LARGE SCALE GENOMIC DNA]</scope>
    <source>
        <strain evidence="2 3">KACC14197</strain>
    </source>
</reference>
<evidence type="ECO:0000256" key="1">
    <source>
        <dbReference type="SAM" id="Phobius"/>
    </source>
</evidence>
<comment type="caution">
    <text evidence="2">The sequence shown here is derived from an EMBL/GenBank/DDBJ whole genome shotgun (WGS) entry which is preliminary data.</text>
</comment>
<gene>
    <name evidence="2" type="ORF">WMW72_09170</name>
</gene>
<proteinExistence type="predicted"/>
<protein>
    <submittedName>
        <fullName evidence="2">Uncharacterized protein</fullName>
    </submittedName>
</protein>
<dbReference type="EMBL" id="JBBPCC010000004">
    <property type="protein sequence ID" value="MEK8128071.1"/>
    <property type="molecule type" value="Genomic_DNA"/>
</dbReference>
<keyword evidence="1" id="KW-0812">Transmembrane</keyword>
<dbReference type="Proteomes" id="UP001469365">
    <property type="component" value="Unassembled WGS sequence"/>
</dbReference>
<sequence length="54" mass="6032">MTTWLHVMKKNNKLAVICRKLVVVYGPGFQFSLALGLHSLPDRMADATPGFCRV</sequence>
<evidence type="ECO:0000313" key="2">
    <source>
        <dbReference type="EMBL" id="MEK8128071.1"/>
    </source>
</evidence>
<name>A0ABU9DIK1_9BACL</name>
<keyword evidence="3" id="KW-1185">Reference proteome</keyword>
<accession>A0ABU9DIK1</accession>
<keyword evidence="1" id="KW-0472">Membrane</keyword>
<dbReference type="RefSeq" id="WP_341415130.1">
    <property type="nucleotide sequence ID" value="NZ_JBBPCC010000004.1"/>
</dbReference>